<comment type="caution">
    <text evidence="1">The sequence shown here is derived from an EMBL/GenBank/DDBJ whole genome shotgun (WGS) entry which is preliminary data.</text>
</comment>
<gene>
    <name evidence="1" type="ORF">DZ858_13140</name>
</gene>
<dbReference type="Proteomes" id="UP000261082">
    <property type="component" value="Unassembled WGS sequence"/>
</dbReference>
<evidence type="ECO:0000313" key="2">
    <source>
        <dbReference type="Proteomes" id="UP000261082"/>
    </source>
</evidence>
<dbReference type="AlphaFoldDB" id="A0A3E1Q7T0"/>
<keyword evidence="2" id="KW-1185">Reference proteome</keyword>
<evidence type="ECO:0008006" key="3">
    <source>
        <dbReference type="Google" id="ProtNLM"/>
    </source>
</evidence>
<protein>
    <recommendedName>
        <fullName evidence="3">Copper resistance protein NlpE</fullName>
    </recommendedName>
</protein>
<organism evidence="1 2">
    <name type="scientific">Marixanthomonas ophiurae</name>
    <dbReference type="NCBI Taxonomy" id="387659"/>
    <lineage>
        <taxon>Bacteria</taxon>
        <taxon>Pseudomonadati</taxon>
        <taxon>Bacteroidota</taxon>
        <taxon>Flavobacteriia</taxon>
        <taxon>Flavobacteriales</taxon>
        <taxon>Flavobacteriaceae</taxon>
        <taxon>Marixanthomonas</taxon>
    </lineage>
</organism>
<accession>A0A3E1Q7T0</accession>
<sequence length="132" mass="15446">MFTTIIVTAQTSQFTGEYGKRSETKEGTVIEYTLSLKPDGNFTFHFYRNIDPTQPKENFYGKGTWEADKKSVLFHTNKEADIDEKYTLDFTNTKARFIKKMPRGETATNKKTYFLFYDSEVSWIKGLKLHKK</sequence>
<reference evidence="1 2" key="1">
    <citation type="journal article" date="2007" name="Int. J. Syst. Evol. Microbiol.">
        <title>Marixanthomonas ophiurae gen. nov., sp. nov., a marine bacterium of the family Flavobacteriaceae isolated from a deep-sea brittle star.</title>
        <authorList>
            <person name="Romanenko L.A."/>
            <person name="Uchino M."/>
            <person name="Frolova G.M."/>
            <person name="Mikhailov V.V."/>
        </authorList>
    </citation>
    <scope>NUCLEOTIDE SEQUENCE [LARGE SCALE GENOMIC DNA]</scope>
    <source>
        <strain evidence="1 2">KMM 3046</strain>
    </source>
</reference>
<name>A0A3E1Q7T0_9FLAO</name>
<dbReference type="EMBL" id="QVID01000002">
    <property type="protein sequence ID" value="RFN58172.1"/>
    <property type="molecule type" value="Genomic_DNA"/>
</dbReference>
<evidence type="ECO:0000313" key="1">
    <source>
        <dbReference type="EMBL" id="RFN58172.1"/>
    </source>
</evidence>
<proteinExistence type="predicted"/>